<evidence type="ECO:0000313" key="2">
    <source>
        <dbReference type="Proteomes" id="UP000318199"/>
    </source>
</evidence>
<evidence type="ECO:0000313" key="1">
    <source>
        <dbReference type="EMBL" id="TWO70588.1"/>
    </source>
</evidence>
<dbReference type="Proteomes" id="UP000318199">
    <property type="component" value="Unassembled WGS sequence"/>
</dbReference>
<dbReference type="OrthoDB" id="9850381at2"/>
<sequence length="181" mass="20424">MDWLIVLVALATFLGFALAWRLARLRVERAATARRKAARDLVDSMKAYGAWMDARRDEPLDDSSLDELTVPPPLRRAVTIKDEAFPQMAPAMVRLLKSHSAMIEFLWQQNILRIGHAAPGVPIHADPRYQSLRDNQDAAIDSIIAQSRQLIGEDQPVWHGTRSDFIYSSGLSLPSHPFSRR</sequence>
<dbReference type="EMBL" id="VOBQ01000011">
    <property type="protein sequence ID" value="TWO70588.1"/>
    <property type="molecule type" value="Genomic_DNA"/>
</dbReference>
<accession>A0A562ZQK3</accession>
<gene>
    <name evidence="1" type="ORF">FN976_13575</name>
</gene>
<name>A0A562ZQK3_9BURK</name>
<dbReference type="AlphaFoldDB" id="A0A562ZQK3"/>
<protein>
    <submittedName>
        <fullName evidence="1">Uncharacterized protein</fullName>
    </submittedName>
</protein>
<dbReference type="RefSeq" id="WP_145893580.1">
    <property type="nucleotide sequence ID" value="NZ_VOBQ01000011.1"/>
</dbReference>
<reference evidence="1 2" key="1">
    <citation type="submission" date="2019-07" db="EMBL/GenBank/DDBJ databases">
        <title>Caenimonas sedimenti sp. nov., isolated from activated sludge.</title>
        <authorList>
            <person name="Xu J."/>
        </authorList>
    </citation>
    <scope>NUCLEOTIDE SEQUENCE [LARGE SCALE GENOMIC DNA]</scope>
    <source>
        <strain evidence="1 2">HX-9-20</strain>
    </source>
</reference>
<keyword evidence="2" id="KW-1185">Reference proteome</keyword>
<organism evidence="1 2">
    <name type="scientific">Caenimonas sedimenti</name>
    <dbReference type="NCBI Taxonomy" id="2596921"/>
    <lineage>
        <taxon>Bacteria</taxon>
        <taxon>Pseudomonadati</taxon>
        <taxon>Pseudomonadota</taxon>
        <taxon>Betaproteobacteria</taxon>
        <taxon>Burkholderiales</taxon>
        <taxon>Comamonadaceae</taxon>
        <taxon>Caenimonas</taxon>
    </lineage>
</organism>
<comment type="caution">
    <text evidence="1">The sequence shown here is derived from an EMBL/GenBank/DDBJ whole genome shotgun (WGS) entry which is preliminary data.</text>
</comment>
<proteinExistence type="predicted"/>